<accession>A0ABT7MTJ3</accession>
<keyword evidence="2" id="KW-1185">Reference proteome</keyword>
<proteinExistence type="predicted"/>
<dbReference type="Proteomes" id="UP001235064">
    <property type="component" value="Unassembled WGS sequence"/>
</dbReference>
<dbReference type="RefSeq" id="WP_286285541.1">
    <property type="nucleotide sequence ID" value="NZ_JASXSZ010000001.1"/>
</dbReference>
<comment type="caution">
    <text evidence="1">The sequence shown here is derived from an EMBL/GenBank/DDBJ whole genome shotgun (WGS) entry which is preliminary data.</text>
</comment>
<reference evidence="1 2" key="1">
    <citation type="submission" date="2023-06" db="EMBL/GenBank/DDBJ databases">
        <title>Microbacterium sp. nov., isolated from a waste landfill.</title>
        <authorList>
            <person name="Wen W."/>
        </authorList>
    </citation>
    <scope>NUCLEOTIDE SEQUENCE [LARGE SCALE GENOMIC DNA]</scope>
    <source>
        <strain evidence="1 2">ASV49</strain>
    </source>
</reference>
<dbReference type="EMBL" id="JASXSZ010000001">
    <property type="protein sequence ID" value="MDL9977765.1"/>
    <property type="molecule type" value="Genomic_DNA"/>
</dbReference>
<name>A0ABT7MTJ3_9MICO</name>
<sequence length="114" mass="12137">MNRYIVLYHAAQEVAERFARATPEEAAVGLAQWQAWSVRLGDSLVDAGRPLGAPATVTPDAVSDGGSDVIGLSVIQAASREEAIALMRDHHHLAFGSITVLEEQMIPELASAES</sequence>
<protein>
    <recommendedName>
        <fullName evidence="3">YCII-related domain-containing protein</fullName>
    </recommendedName>
</protein>
<organism evidence="1 2">
    <name type="scientific">Microbacterium candidum</name>
    <dbReference type="NCBI Taxonomy" id="3041922"/>
    <lineage>
        <taxon>Bacteria</taxon>
        <taxon>Bacillati</taxon>
        <taxon>Actinomycetota</taxon>
        <taxon>Actinomycetes</taxon>
        <taxon>Micrococcales</taxon>
        <taxon>Microbacteriaceae</taxon>
        <taxon>Microbacterium</taxon>
    </lineage>
</organism>
<dbReference type="Gene3D" id="3.30.70.1060">
    <property type="entry name" value="Dimeric alpha+beta barrel"/>
    <property type="match status" value="1"/>
</dbReference>
<evidence type="ECO:0000313" key="2">
    <source>
        <dbReference type="Proteomes" id="UP001235064"/>
    </source>
</evidence>
<evidence type="ECO:0008006" key="3">
    <source>
        <dbReference type="Google" id="ProtNLM"/>
    </source>
</evidence>
<evidence type="ECO:0000313" key="1">
    <source>
        <dbReference type="EMBL" id="MDL9977765.1"/>
    </source>
</evidence>
<gene>
    <name evidence="1" type="ORF">QSV35_00330</name>
</gene>